<dbReference type="SUPFAM" id="SSF48726">
    <property type="entry name" value="Immunoglobulin"/>
    <property type="match status" value="1"/>
</dbReference>
<feature type="transmembrane region" description="Helical" evidence="26">
    <location>
        <begin position="306"/>
        <end position="329"/>
    </location>
</feature>
<keyword evidence="17" id="KW-1015">Disulfide bond</keyword>
<keyword evidence="3 25" id="KW-0597">Phosphoprotein</keyword>
<evidence type="ECO:0000256" key="10">
    <source>
        <dbReference type="ARBA" id="ARBA00022777"/>
    </source>
</evidence>
<dbReference type="GO" id="GO:0004714">
    <property type="term" value="F:transmembrane receptor protein tyrosine kinase activity"/>
    <property type="evidence" value="ECO:0007669"/>
    <property type="project" value="UniProtKB-EC"/>
</dbReference>
<feature type="binding site" evidence="23">
    <location>
        <position position="555"/>
    </location>
    <ligand>
        <name>Mg(2+)</name>
        <dbReference type="ChEBI" id="CHEBI:18420"/>
    </ligand>
</feature>
<evidence type="ECO:0000256" key="25">
    <source>
        <dbReference type="RuleBase" id="RU000312"/>
    </source>
</evidence>
<dbReference type="GO" id="GO:0005030">
    <property type="term" value="F:neurotrophin receptor activity"/>
    <property type="evidence" value="ECO:0007669"/>
    <property type="project" value="TreeGrafter"/>
</dbReference>
<keyword evidence="5" id="KW-0808">Transferase</keyword>
<dbReference type="GO" id="GO:0007399">
    <property type="term" value="P:nervous system development"/>
    <property type="evidence" value="ECO:0007669"/>
    <property type="project" value="UniProtKB-KW"/>
</dbReference>
<evidence type="ECO:0000256" key="18">
    <source>
        <dbReference type="ARBA" id="ARBA00023170"/>
    </source>
</evidence>
<comment type="subcellular location">
    <subcellularLocation>
        <location evidence="1">Membrane</location>
        <topology evidence="1">Single-pass type I membrane protein</topology>
    </subcellularLocation>
</comment>
<dbReference type="PROSITE" id="PS50835">
    <property type="entry name" value="IG_LIKE"/>
    <property type="match status" value="1"/>
</dbReference>
<evidence type="ECO:0000256" key="20">
    <source>
        <dbReference type="ARBA" id="ARBA00051243"/>
    </source>
</evidence>
<keyword evidence="30" id="KW-1185">Reference proteome</keyword>
<dbReference type="PANTHER" id="PTHR24416:SF614">
    <property type="entry name" value="PROTEIN KINASE DOMAIN-CONTAINING PROTEIN"/>
    <property type="match status" value="1"/>
</dbReference>
<dbReference type="InterPro" id="IPR017441">
    <property type="entry name" value="Protein_kinase_ATP_BS"/>
</dbReference>
<dbReference type="Gene3D" id="3.30.200.20">
    <property type="entry name" value="Phosphorylase Kinase, domain 1"/>
    <property type="match status" value="1"/>
</dbReference>
<evidence type="ECO:0000259" key="27">
    <source>
        <dbReference type="PROSITE" id="PS50011"/>
    </source>
</evidence>
<dbReference type="GO" id="GO:0030154">
    <property type="term" value="P:cell differentiation"/>
    <property type="evidence" value="ECO:0007669"/>
    <property type="project" value="UniProtKB-KW"/>
</dbReference>
<keyword evidence="19" id="KW-0325">Glycoprotein</keyword>
<dbReference type="PROSITE" id="PS50011">
    <property type="entry name" value="PROTEIN_KINASE_DOM"/>
    <property type="match status" value="1"/>
</dbReference>
<evidence type="ECO:0000256" key="4">
    <source>
        <dbReference type="ARBA" id="ARBA00022614"/>
    </source>
</evidence>
<dbReference type="GO" id="GO:0046872">
    <property type="term" value="F:metal ion binding"/>
    <property type="evidence" value="ECO:0007669"/>
    <property type="project" value="UniProtKB-KW"/>
</dbReference>
<evidence type="ECO:0000256" key="26">
    <source>
        <dbReference type="SAM" id="Phobius"/>
    </source>
</evidence>
<keyword evidence="7" id="KW-0732">Signal</keyword>
<dbReference type="GO" id="GO:1990090">
    <property type="term" value="P:cellular response to nerve growth factor stimulus"/>
    <property type="evidence" value="ECO:0007669"/>
    <property type="project" value="TreeGrafter"/>
</dbReference>
<dbReference type="Proteomes" id="UP000230750">
    <property type="component" value="Unassembled WGS sequence"/>
</dbReference>
<keyword evidence="2" id="KW-0217">Developmental protein</keyword>
<dbReference type="PROSITE" id="PS00239">
    <property type="entry name" value="RECEPTOR_TYR_KIN_II"/>
    <property type="match status" value="1"/>
</dbReference>
<dbReference type="Gene3D" id="1.10.510.10">
    <property type="entry name" value="Transferase(Phosphotransferase) domain 1"/>
    <property type="match status" value="1"/>
</dbReference>
<feature type="binding site" evidence="24">
    <location>
        <position position="441"/>
    </location>
    <ligand>
        <name>ATP</name>
        <dbReference type="ChEBI" id="CHEBI:30616"/>
    </ligand>
</feature>
<keyword evidence="9 22" id="KW-0547">Nucleotide-binding</keyword>
<dbReference type="GO" id="GO:0010976">
    <property type="term" value="P:positive regulation of neuron projection development"/>
    <property type="evidence" value="ECO:0007669"/>
    <property type="project" value="TreeGrafter"/>
</dbReference>
<feature type="domain" description="Protein kinase" evidence="27">
    <location>
        <begin position="407"/>
        <end position="689"/>
    </location>
</feature>
<evidence type="ECO:0000256" key="11">
    <source>
        <dbReference type="ARBA" id="ARBA00022782"/>
    </source>
</evidence>
<evidence type="ECO:0000256" key="6">
    <source>
        <dbReference type="ARBA" id="ARBA00022692"/>
    </source>
</evidence>
<dbReference type="InterPro" id="IPR013783">
    <property type="entry name" value="Ig-like_fold"/>
</dbReference>
<feature type="binding site" evidence="23">
    <location>
        <position position="568"/>
    </location>
    <ligand>
        <name>Mg(2+)</name>
        <dbReference type="ChEBI" id="CHEBI:18420"/>
    </ligand>
</feature>
<evidence type="ECO:0000256" key="8">
    <source>
        <dbReference type="ARBA" id="ARBA00022737"/>
    </source>
</evidence>
<dbReference type="FunFam" id="1.10.510.10:FF:000034">
    <property type="entry name" value="Tyrosine-protein kinase receptor"/>
    <property type="match status" value="1"/>
</dbReference>
<dbReference type="InterPro" id="IPR001245">
    <property type="entry name" value="Ser-Thr/Tyr_kinase_cat_dom"/>
</dbReference>
<keyword evidence="14 26" id="KW-1133">Transmembrane helix</keyword>
<dbReference type="InterPro" id="IPR036179">
    <property type="entry name" value="Ig-like_dom_sf"/>
</dbReference>
<feature type="binding site" evidence="22">
    <location>
        <position position="554"/>
    </location>
    <ligand>
        <name>ATP</name>
        <dbReference type="ChEBI" id="CHEBI:30616"/>
    </ligand>
</feature>
<dbReference type="EMBL" id="MRZV01000017">
    <property type="protein sequence ID" value="PIK62174.1"/>
    <property type="molecule type" value="Genomic_DNA"/>
</dbReference>
<dbReference type="GO" id="GO:0030424">
    <property type="term" value="C:axon"/>
    <property type="evidence" value="ECO:0007669"/>
    <property type="project" value="TreeGrafter"/>
</dbReference>
<dbReference type="GO" id="GO:0005886">
    <property type="term" value="C:plasma membrane"/>
    <property type="evidence" value="ECO:0007669"/>
    <property type="project" value="TreeGrafter"/>
</dbReference>
<evidence type="ECO:0000256" key="7">
    <source>
        <dbReference type="ARBA" id="ARBA00022729"/>
    </source>
</evidence>
<feature type="active site" description="Proton acceptor" evidence="21">
    <location>
        <position position="550"/>
    </location>
</feature>
<evidence type="ECO:0000313" key="29">
    <source>
        <dbReference type="EMBL" id="PIK62174.1"/>
    </source>
</evidence>
<dbReference type="SUPFAM" id="SSF56112">
    <property type="entry name" value="Protein kinase-like (PK-like)"/>
    <property type="match status" value="1"/>
</dbReference>
<dbReference type="PIRSF" id="PIRSF000615">
    <property type="entry name" value="TyrPK_CSF1-R"/>
    <property type="match status" value="1"/>
</dbReference>
<proteinExistence type="inferred from homology"/>
<evidence type="ECO:0000256" key="16">
    <source>
        <dbReference type="ARBA" id="ARBA00023137"/>
    </source>
</evidence>
<keyword evidence="10" id="KW-0418">Kinase</keyword>
<dbReference type="GO" id="GO:0043121">
    <property type="term" value="F:neurotrophin binding"/>
    <property type="evidence" value="ECO:0007669"/>
    <property type="project" value="TreeGrafter"/>
</dbReference>
<evidence type="ECO:0000256" key="22">
    <source>
        <dbReference type="PIRSR" id="PIRSR000615-2"/>
    </source>
</evidence>
<gene>
    <name evidence="29" type="ORF">BSL78_00896</name>
</gene>
<dbReference type="PRINTS" id="PR00109">
    <property type="entry name" value="TYRKINASE"/>
</dbReference>
<feature type="domain" description="Ig-like" evidence="28">
    <location>
        <begin position="57"/>
        <end position="134"/>
    </location>
</feature>
<keyword evidence="13" id="KW-0524">Neurogenesis</keyword>
<protein>
    <recommendedName>
        <fullName evidence="25">Tyrosine-protein kinase receptor</fullName>
        <ecNumber evidence="25">2.7.10.1</ecNumber>
    </recommendedName>
</protein>
<evidence type="ECO:0000256" key="24">
    <source>
        <dbReference type="PROSITE-ProRule" id="PRU10141"/>
    </source>
</evidence>
<sequence length="699" mass="79071">MNSARTLNVTGNPLCCYDCRNKWLISYLPDNDSLRCKPPIGDKLEKLQADEQRCLKPQLYGTVDGAPLEKIVARNNGSAVELKCGLIKPMENVTITWSTSNLRSHFTVKNYMNSSILSISTLSYRDTGKITCYADTGKPSPGYRLRFKSVVSQVSKRPGNQNEHSGRAVSGHLRVKPVMLNFTEPFRDYFYPCMYFDFIAFPLPDIDSIELFFNNEARVNHSFVKIQYFRDETVEPWSGPGCVSFSAPTFKSNGNYTLVVSNSLGKDSMSAVAHFQDSPDPNPWQNSLSIDSLGGVPEKQPEFPVYIYPVVVSCAVLLPCIIIILFVVIRRRQKRDVHNRVRYRDVADGSDVLFKAVSCVDGKQAEILGKGGELLHPMFPNPIYVTGILKGDTMDGNVITQISRDRIRFISDLGEGAFGVVCLGVCKDIPAEGESTMVAIKTLKDASVGDARKDFQREAELLTNLQHENIVTFYGVCEDKEPFLMVFEYMENGDLNSFLKGRGPDADCFHRPGNTTINATLLSEYDLLLIANQISAGMVYMASQHFVHRDLATRNCLVGDRLVVKIADFGMSRDVYSTDYYRVGGHTMLPVRWMPPESIIYRTYSLESDVWSYGIVLWEIFEYGKQPWYGLSNHEVIEYIHNGVLLDCPPRCPKDVYKLMLGCWQRQPTHRMAIKEVNEEIRKLAEEYMPEEKTDETDH</sequence>
<evidence type="ECO:0000256" key="12">
    <source>
        <dbReference type="ARBA" id="ARBA00022840"/>
    </source>
</evidence>
<dbReference type="GO" id="GO:0005524">
    <property type="term" value="F:ATP binding"/>
    <property type="evidence" value="ECO:0007669"/>
    <property type="project" value="UniProtKB-UniRule"/>
</dbReference>
<keyword evidence="15 26" id="KW-0472">Membrane</keyword>
<reference evidence="29 30" key="1">
    <citation type="journal article" date="2017" name="PLoS Biol.">
        <title>The sea cucumber genome provides insights into morphological evolution and visceral regeneration.</title>
        <authorList>
            <person name="Zhang X."/>
            <person name="Sun L."/>
            <person name="Yuan J."/>
            <person name="Sun Y."/>
            <person name="Gao Y."/>
            <person name="Zhang L."/>
            <person name="Li S."/>
            <person name="Dai H."/>
            <person name="Hamel J.F."/>
            <person name="Liu C."/>
            <person name="Yu Y."/>
            <person name="Liu S."/>
            <person name="Lin W."/>
            <person name="Guo K."/>
            <person name="Jin S."/>
            <person name="Xu P."/>
            <person name="Storey K.B."/>
            <person name="Huan P."/>
            <person name="Zhang T."/>
            <person name="Zhou Y."/>
            <person name="Zhang J."/>
            <person name="Lin C."/>
            <person name="Li X."/>
            <person name="Xing L."/>
            <person name="Huo D."/>
            <person name="Sun M."/>
            <person name="Wang L."/>
            <person name="Mercier A."/>
            <person name="Li F."/>
            <person name="Yang H."/>
            <person name="Xiang J."/>
        </authorList>
    </citation>
    <scope>NUCLEOTIDE SEQUENCE [LARGE SCALE GENOMIC DNA]</scope>
    <source>
        <strain evidence="29">Shaxun</strain>
        <tissue evidence="29">Muscle</tissue>
    </source>
</reference>
<dbReference type="OrthoDB" id="3256376at2759"/>
<dbReference type="EC" id="2.7.10.1" evidence="25"/>
<keyword evidence="16" id="KW-0829">Tyrosine-protein kinase</keyword>
<evidence type="ECO:0000256" key="19">
    <source>
        <dbReference type="ARBA" id="ARBA00023180"/>
    </source>
</evidence>
<comment type="similarity">
    <text evidence="25">Belongs to the protein kinase superfamily. Tyr protein kinase family. Insulin receptor subfamily.</text>
</comment>
<keyword evidence="11" id="KW-0221">Differentiation</keyword>
<dbReference type="SMART" id="SM00219">
    <property type="entry name" value="TyrKc"/>
    <property type="match status" value="1"/>
</dbReference>
<dbReference type="Gene3D" id="2.60.40.10">
    <property type="entry name" value="Immunoglobulins"/>
    <property type="match status" value="2"/>
</dbReference>
<keyword evidence="23" id="KW-0460">Magnesium</keyword>
<evidence type="ECO:0000256" key="13">
    <source>
        <dbReference type="ARBA" id="ARBA00022902"/>
    </source>
</evidence>
<comment type="caution">
    <text evidence="29">The sequence shown here is derived from an EMBL/GenBank/DDBJ whole genome shotgun (WGS) entry which is preliminary data.</text>
</comment>
<dbReference type="GO" id="GO:0051897">
    <property type="term" value="P:positive regulation of phosphatidylinositol 3-kinase/protein kinase B signal transduction"/>
    <property type="evidence" value="ECO:0007669"/>
    <property type="project" value="TreeGrafter"/>
</dbReference>
<evidence type="ECO:0000256" key="15">
    <source>
        <dbReference type="ARBA" id="ARBA00023136"/>
    </source>
</evidence>
<dbReference type="InterPro" id="IPR011009">
    <property type="entry name" value="Kinase-like_dom_sf"/>
</dbReference>
<dbReference type="Pfam" id="PF07714">
    <property type="entry name" value="PK_Tyr_Ser-Thr"/>
    <property type="match status" value="1"/>
</dbReference>
<dbReference type="GO" id="GO:0043235">
    <property type="term" value="C:receptor complex"/>
    <property type="evidence" value="ECO:0007669"/>
    <property type="project" value="TreeGrafter"/>
</dbReference>
<dbReference type="FunFam" id="3.30.200.20:FF:000033">
    <property type="entry name" value="Tyrosine-protein kinase receptor"/>
    <property type="match status" value="1"/>
</dbReference>
<dbReference type="InterPro" id="IPR007110">
    <property type="entry name" value="Ig-like_dom"/>
</dbReference>
<dbReference type="PROSITE" id="PS00107">
    <property type="entry name" value="PROTEIN_KINASE_ATP"/>
    <property type="match status" value="1"/>
</dbReference>
<evidence type="ECO:0000256" key="9">
    <source>
        <dbReference type="ARBA" id="ARBA00022741"/>
    </source>
</evidence>
<dbReference type="PROSITE" id="PS00109">
    <property type="entry name" value="PROTEIN_KINASE_TYR"/>
    <property type="match status" value="1"/>
</dbReference>
<dbReference type="PANTHER" id="PTHR24416">
    <property type="entry name" value="TYROSINE-PROTEIN KINASE RECEPTOR"/>
    <property type="match status" value="1"/>
</dbReference>
<dbReference type="STRING" id="307972.A0A2G8LPL7"/>
<dbReference type="InterPro" id="IPR000719">
    <property type="entry name" value="Prot_kinase_dom"/>
</dbReference>
<evidence type="ECO:0000256" key="21">
    <source>
        <dbReference type="PIRSR" id="PIRSR000615-1"/>
    </source>
</evidence>
<keyword evidence="4" id="KW-0433">Leucine-rich repeat</keyword>
<evidence type="ECO:0000256" key="2">
    <source>
        <dbReference type="ARBA" id="ARBA00022473"/>
    </source>
</evidence>
<keyword evidence="12 22" id="KW-0067">ATP-binding</keyword>
<evidence type="ECO:0000259" key="28">
    <source>
        <dbReference type="PROSITE" id="PS50835"/>
    </source>
</evidence>
<dbReference type="GO" id="GO:0007169">
    <property type="term" value="P:cell surface receptor protein tyrosine kinase signaling pathway"/>
    <property type="evidence" value="ECO:0007669"/>
    <property type="project" value="InterPro"/>
</dbReference>
<dbReference type="InterPro" id="IPR020635">
    <property type="entry name" value="Tyr_kinase_cat_dom"/>
</dbReference>
<dbReference type="InterPro" id="IPR050122">
    <property type="entry name" value="RTK"/>
</dbReference>
<evidence type="ECO:0000256" key="17">
    <source>
        <dbReference type="ARBA" id="ARBA00023157"/>
    </source>
</evidence>
<evidence type="ECO:0000256" key="1">
    <source>
        <dbReference type="ARBA" id="ARBA00004479"/>
    </source>
</evidence>
<keyword evidence="23" id="KW-0479">Metal-binding</keyword>
<accession>A0A2G8LPL7</accession>
<keyword evidence="18 25" id="KW-0675">Receptor</keyword>
<organism evidence="29 30">
    <name type="scientific">Stichopus japonicus</name>
    <name type="common">Sea cucumber</name>
    <dbReference type="NCBI Taxonomy" id="307972"/>
    <lineage>
        <taxon>Eukaryota</taxon>
        <taxon>Metazoa</taxon>
        <taxon>Echinodermata</taxon>
        <taxon>Eleutherozoa</taxon>
        <taxon>Echinozoa</taxon>
        <taxon>Holothuroidea</taxon>
        <taxon>Aspidochirotacea</taxon>
        <taxon>Aspidochirotida</taxon>
        <taxon>Stichopodidae</taxon>
        <taxon>Apostichopus</taxon>
    </lineage>
</organism>
<keyword evidence="8" id="KW-0677">Repeat</keyword>
<dbReference type="InterPro" id="IPR008266">
    <property type="entry name" value="Tyr_kinase_AS"/>
</dbReference>
<keyword evidence="6 25" id="KW-0812">Transmembrane</keyword>
<evidence type="ECO:0000256" key="5">
    <source>
        <dbReference type="ARBA" id="ARBA00022679"/>
    </source>
</evidence>
<evidence type="ECO:0000313" key="30">
    <source>
        <dbReference type="Proteomes" id="UP000230750"/>
    </source>
</evidence>
<dbReference type="InterPro" id="IPR002011">
    <property type="entry name" value="Tyr_kinase_rcpt_2_CS"/>
</dbReference>
<name>A0A2G8LPL7_STIJA</name>
<comment type="catalytic activity">
    <reaction evidence="20 25">
        <text>L-tyrosyl-[protein] + ATP = O-phospho-L-tyrosyl-[protein] + ADP + H(+)</text>
        <dbReference type="Rhea" id="RHEA:10596"/>
        <dbReference type="Rhea" id="RHEA-COMP:10136"/>
        <dbReference type="Rhea" id="RHEA-COMP:20101"/>
        <dbReference type="ChEBI" id="CHEBI:15378"/>
        <dbReference type="ChEBI" id="CHEBI:30616"/>
        <dbReference type="ChEBI" id="CHEBI:46858"/>
        <dbReference type="ChEBI" id="CHEBI:61978"/>
        <dbReference type="ChEBI" id="CHEBI:456216"/>
        <dbReference type="EC" id="2.7.10.1"/>
    </reaction>
</comment>
<evidence type="ECO:0000256" key="3">
    <source>
        <dbReference type="ARBA" id="ARBA00022553"/>
    </source>
</evidence>
<evidence type="ECO:0000256" key="23">
    <source>
        <dbReference type="PIRSR" id="PIRSR000615-3"/>
    </source>
</evidence>
<dbReference type="AlphaFoldDB" id="A0A2G8LPL7"/>
<evidence type="ECO:0000256" key="14">
    <source>
        <dbReference type="ARBA" id="ARBA00022989"/>
    </source>
</evidence>